<name>A0A2T6ARH7_9BACL</name>
<accession>A0A2T6ARH7</accession>
<dbReference type="NCBIfam" id="TIGR01643">
    <property type="entry name" value="YD_repeat_2x"/>
    <property type="match status" value="1"/>
</dbReference>
<reference evidence="1 2" key="1">
    <citation type="submission" date="2018-04" db="EMBL/GenBank/DDBJ databases">
        <title>Genomic Encyclopedia of Archaeal and Bacterial Type Strains, Phase II (KMG-II): from individual species to whole genera.</title>
        <authorList>
            <person name="Goeker M."/>
        </authorList>
    </citation>
    <scope>NUCLEOTIDE SEQUENCE [LARGE SCALE GENOMIC DNA]</scope>
    <source>
        <strain evidence="1 2">DSM 45787</strain>
    </source>
</reference>
<dbReference type="EMBL" id="QBKR01000060">
    <property type="protein sequence ID" value="PTX46425.1"/>
    <property type="molecule type" value="Genomic_DNA"/>
</dbReference>
<dbReference type="InterPro" id="IPR006530">
    <property type="entry name" value="YD"/>
</dbReference>
<proteinExistence type="predicted"/>
<dbReference type="Gene3D" id="2.180.10.10">
    <property type="entry name" value="RHS repeat-associated core"/>
    <property type="match status" value="1"/>
</dbReference>
<evidence type="ECO:0000313" key="1">
    <source>
        <dbReference type="EMBL" id="PTX46425.1"/>
    </source>
</evidence>
<evidence type="ECO:0000313" key="2">
    <source>
        <dbReference type="Proteomes" id="UP000244240"/>
    </source>
</evidence>
<protein>
    <submittedName>
        <fullName evidence="1">YD repeat-containing protein</fullName>
    </submittedName>
</protein>
<dbReference type="Proteomes" id="UP000244240">
    <property type="component" value="Unassembled WGS sequence"/>
</dbReference>
<comment type="caution">
    <text evidence="1">The sequence shown here is derived from an EMBL/GenBank/DDBJ whole genome shotgun (WGS) entry which is preliminary data.</text>
</comment>
<dbReference type="AlphaFoldDB" id="A0A2T6ARH7"/>
<gene>
    <name evidence="1" type="ORF">C8P63_1603</name>
</gene>
<sequence>MTGTGCCPRTSAATVAYNYDPFGRLNSVTAAGEVIEKYTYDSFDRVAEHSKLQEDGSTKKTSYVYDPLDRTVSRTEGTKTTDFHYLGLSGQVLNEEVAGEIQKSYQYSPWGERLSMVKHNSDGTEEDSYYGYNPHTDTEVLTDEKRQYPGHLWLHRLRETRRRRIYRRGQTGPADPGPRTLQRLPLQCQTLGCHHRQDRHGLPG</sequence>
<keyword evidence="2" id="KW-1185">Reference proteome</keyword>
<feature type="non-terminal residue" evidence="1">
    <location>
        <position position="204"/>
    </location>
</feature>
<organism evidence="1 2">
    <name type="scientific">Melghirimyces profundicolus</name>
    <dbReference type="NCBI Taxonomy" id="1242148"/>
    <lineage>
        <taxon>Bacteria</taxon>
        <taxon>Bacillati</taxon>
        <taxon>Bacillota</taxon>
        <taxon>Bacilli</taxon>
        <taxon>Bacillales</taxon>
        <taxon>Thermoactinomycetaceae</taxon>
        <taxon>Melghirimyces</taxon>
    </lineage>
</organism>